<dbReference type="InterPro" id="IPR036864">
    <property type="entry name" value="Zn2-C6_fun-type_DNA-bd_sf"/>
</dbReference>
<evidence type="ECO:0000313" key="5">
    <source>
        <dbReference type="Proteomes" id="UP001283341"/>
    </source>
</evidence>
<reference evidence="4" key="2">
    <citation type="submission" date="2023-06" db="EMBL/GenBank/DDBJ databases">
        <authorList>
            <consortium name="Lawrence Berkeley National Laboratory"/>
            <person name="Haridas S."/>
            <person name="Hensen N."/>
            <person name="Bonometti L."/>
            <person name="Westerberg I."/>
            <person name="Brannstrom I.O."/>
            <person name="Guillou S."/>
            <person name="Cros-Aarteil S."/>
            <person name="Calhoun S."/>
            <person name="Kuo A."/>
            <person name="Mondo S."/>
            <person name="Pangilinan J."/>
            <person name="Riley R."/>
            <person name="Labutti K."/>
            <person name="Andreopoulos B."/>
            <person name="Lipzen A."/>
            <person name="Chen C."/>
            <person name="Yanf M."/>
            <person name="Daum C."/>
            <person name="Ng V."/>
            <person name="Clum A."/>
            <person name="Steindorff A."/>
            <person name="Ohm R."/>
            <person name="Martin F."/>
            <person name="Silar P."/>
            <person name="Natvig D."/>
            <person name="Lalanne C."/>
            <person name="Gautier V."/>
            <person name="Ament-Velasquez S.L."/>
            <person name="Kruys A."/>
            <person name="Hutchinson M.I."/>
            <person name="Powell A.J."/>
            <person name="Barry K."/>
            <person name="Miller A.N."/>
            <person name="Grigoriev I.V."/>
            <person name="Debuchy R."/>
            <person name="Gladieux P."/>
            <person name="Thoren M.H."/>
            <person name="Johannesson H."/>
        </authorList>
    </citation>
    <scope>NUCLEOTIDE SEQUENCE</scope>
    <source>
        <strain evidence="4">CBS 118394</strain>
    </source>
</reference>
<name>A0AAE0M200_9PEZI</name>
<gene>
    <name evidence="4" type="ORF">B0H66DRAFT_560330</name>
</gene>
<feature type="compositionally biased region" description="Polar residues" evidence="2">
    <location>
        <begin position="1"/>
        <end position="11"/>
    </location>
</feature>
<dbReference type="GO" id="GO:0000981">
    <property type="term" value="F:DNA-binding transcription factor activity, RNA polymerase II-specific"/>
    <property type="evidence" value="ECO:0007669"/>
    <property type="project" value="InterPro"/>
</dbReference>
<reference evidence="4" key="1">
    <citation type="journal article" date="2023" name="Mol. Phylogenet. Evol.">
        <title>Genome-scale phylogeny and comparative genomics of the fungal order Sordariales.</title>
        <authorList>
            <person name="Hensen N."/>
            <person name="Bonometti L."/>
            <person name="Westerberg I."/>
            <person name="Brannstrom I.O."/>
            <person name="Guillou S."/>
            <person name="Cros-Aarteil S."/>
            <person name="Calhoun S."/>
            <person name="Haridas S."/>
            <person name="Kuo A."/>
            <person name="Mondo S."/>
            <person name="Pangilinan J."/>
            <person name="Riley R."/>
            <person name="LaButti K."/>
            <person name="Andreopoulos B."/>
            <person name="Lipzen A."/>
            <person name="Chen C."/>
            <person name="Yan M."/>
            <person name="Daum C."/>
            <person name="Ng V."/>
            <person name="Clum A."/>
            <person name="Steindorff A."/>
            <person name="Ohm R.A."/>
            <person name="Martin F."/>
            <person name="Silar P."/>
            <person name="Natvig D.O."/>
            <person name="Lalanne C."/>
            <person name="Gautier V."/>
            <person name="Ament-Velasquez S.L."/>
            <person name="Kruys A."/>
            <person name="Hutchinson M.I."/>
            <person name="Powell A.J."/>
            <person name="Barry K."/>
            <person name="Miller A.N."/>
            <person name="Grigoriev I.V."/>
            <person name="Debuchy R."/>
            <person name="Gladieux P."/>
            <person name="Hiltunen Thoren M."/>
            <person name="Johannesson H."/>
        </authorList>
    </citation>
    <scope>NUCLEOTIDE SEQUENCE</scope>
    <source>
        <strain evidence="4">CBS 118394</strain>
    </source>
</reference>
<dbReference type="AlphaFoldDB" id="A0AAE0M200"/>
<dbReference type="EMBL" id="JAUEDM010000005">
    <property type="protein sequence ID" value="KAK3316085.1"/>
    <property type="molecule type" value="Genomic_DNA"/>
</dbReference>
<dbReference type="PANTHER" id="PTHR47657:SF7">
    <property type="entry name" value="STEROL REGULATORY ELEMENT-BINDING PROTEIN ECM22"/>
    <property type="match status" value="1"/>
</dbReference>
<dbReference type="SMART" id="SM00066">
    <property type="entry name" value="GAL4"/>
    <property type="match status" value="1"/>
</dbReference>
<keyword evidence="1" id="KW-0539">Nucleus</keyword>
<dbReference type="Pfam" id="PF00172">
    <property type="entry name" value="Zn_clus"/>
    <property type="match status" value="1"/>
</dbReference>
<dbReference type="SUPFAM" id="SSF57701">
    <property type="entry name" value="Zn2/Cys6 DNA-binding domain"/>
    <property type="match status" value="1"/>
</dbReference>
<organism evidence="4 5">
    <name type="scientific">Apodospora peruviana</name>
    <dbReference type="NCBI Taxonomy" id="516989"/>
    <lineage>
        <taxon>Eukaryota</taxon>
        <taxon>Fungi</taxon>
        <taxon>Dikarya</taxon>
        <taxon>Ascomycota</taxon>
        <taxon>Pezizomycotina</taxon>
        <taxon>Sordariomycetes</taxon>
        <taxon>Sordariomycetidae</taxon>
        <taxon>Sordariales</taxon>
        <taxon>Lasiosphaeriaceae</taxon>
        <taxon>Apodospora</taxon>
    </lineage>
</organism>
<protein>
    <recommendedName>
        <fullName evidence="3">Zn(2)-C6 fungal-type domain-containing protein</fullName>
    </recommendedName>
</protein>
<feature type="domain" description="Zn(2)-C6 fungal-type" evidence="3">
    <location>
        <begin position="48"/>
        <end position="78"/>
    </location>
</feature>
<sequence>MDRDAASSSGHGSRLDTASPDASSGGELAVRVRRRPIPRRGHTKSRRGCFSCKARKVKCQENHPKCVNCTRIGLVCEYPEPQQPQSLIRRVSSSPAATVQSIPTPIMFTMDDLRFFHHFVVTAYPPLPIQRADIWADVAALSHEFDYLVHAMLGLAASHLSLYGADYKSQALSHRVKAIQSLNKSLSNPCSSLAEGDARFAAILALAFQASCMPDGMNEFLSMIRGCHVIAETSMPQSFEESMFGSFTSYGYTSSIRALVAPGALNLTAAEEALFDEFILSLRALGPLVSNPIEVHFLASTERITKLARTSVVEAFAQFTAQYDLIAGASNEEFAAFANPTNYPAQLLLIHFMLIEYAVGELALGSAGERFAFRKRVCIAWLDQLVDTLPEEYQSYIEWPKRFGRIMKSPK</sequence>
<dbReference type="PANTHER" id="PTHR47657">
    <property type="entry name" value="STEROL REGULATORY ELEMENT-BINDING PROTEIN ECM22"/>
    <property type="match status" value="1"/>
</dbReference>
<dbReference type="PRINTS" id="PR00755">
    <property type="entry name" value="AFLATOXINBRP"/>
</dbReference>
<evidence type="ECO:0000259" key="3">
    <source>
        <dbReference type="PROSITE" id="PS50048"/>
    </source>
</evidence>
<dbReference type="InterPro" id="IPR052400">
    <property type="entry name" value="Zn2-C6_fungal_TF"/>
</dbReference>
<dbReference type="CDD" id="cd00067">
    <property type="entry name" value="GAL4"/>
    <property type="match status" value="1"/>
</dbReference>
<keyword evidence="5" id="KW-1185">Reference proteome</keyword>
<accession>A0AAE0M200</accession>
<dbReference type="Pfam" id="PF11951">
    <property type="entry name" value="Fungal_trans_2"/>
    <property type="match status" value="1"/>
</dbReference>
<evidence type="ECO:0000256" key="1">
    <source>
        <dbReference type="ARBA" id="ARBA00023242"/>
    </source>
</evidence>
<dbReference type="Gene3D" id="4.10.240.10">
    <property type="entry name" value="Zn(2)-C6 fungal-type DNA-binding domain"/>
    <property type="match status" value="1"/>
</dbReference>
<dbReference type="GO" id="GO:0008270">
    <property type="term" value="F:zinc ion binding"/>
    <property type="evidence" value="ECO:0007669"/>
    <property type="project" value="InterPro"/>
</dbReference>
<proteinExistence type="predicted"/>
<dbReference type="InterPro" id="IPR001138">
    <property type="entry name" value="Zn2Cys6_DnaBD"/>
</dbReference>
<feature type="compositionally biased region" description="Basic residues" evidence="2">
    <location>
        <begin position="31"/>
        <end position="45"/>
    </location>
</feature>
<dbReference type="InterPro" id="IPR021858">
    <property type="entry name" value="Fun_TF"/>
</dbReference>
<feature type="region of interest" description="Disordered" evidence="2">
    <location>
        <begin position="1"/>
        <end position="45"/>
    </location>
</feature>
<dbReference type="Proteomes" id="UP001283341">
    <property type="component" value="Unassembled WGS sequence"/>
</dbReference>
<dbReference type="PROSITE" id="PS00463">
    <property type="entry name" value="ZN2_CY6_FUNGAL_1"/>
    <property type="match status" value="1"/>
</dbReference>
<dbReference type="PROSITE" id="PS50048">
    <property type="entry name" value="ZN2_CY6_FUNGAL_2"/>
    <property type="match status" value="1"/>
</dbReference>
<evidence type="ECO:0000313" key="4">
    <source>
        <dbReference type="EMBL" id="KAK3316085.1"/>
    </source>
</evidence>
<evidence type="ECO:0000256" key="2">
    <source>
        <dbReference type="SAM" id="MobiDB-lite"/>
    </source>
</evidence>
<comment type="caution">
    <text evidence="4">The sequence shown here is derived from an EMBL/GenBank/DDBJ whole genome shotgun (WGS) entry which is preliminary data.</text>
</comment>